<dbReference type="PROSITE" id="PS50082">
    <property type="entry name" value="WD_REPEATS_2"/>
    <property type="match status" value="2"/>
</dbReference>
<dbReference type="Gene3D" id="2.130.10.10">
    <property type="entry name" value="YVTN repeat-like/Quinoprotein amine dehydrogenase"/>
    <property type="match status" value="1"/>
</dbReference>
<dbReference type="AlphaFoldDB" id="R4XCA3"/>
<name>R4XCA3_TAPDE</name>
<feature type="repeat" description="WD" evidence="3">
    <location>
        <begin position="33"/>
        <end position="68"/>
    </location>
</feature>
<dbReference type="Proteomes" id="UP000013776">
    <property type="component" value="Unassembled WGS sequence"/>
</dbReference>
<dbReference type="PROSITE" id="PS50294">
    <property type="entry name" value="WD_REPEATS_REGION"/>
    <property type="match status" value="2"/>
</dbReference>
<keyword evidence="1 3" id="KW-0853">WD repeat</keyword>
<dbReference type="GO" id="GO:0043161">
    <property type="term" value="P:proteasome-mediated ubiquitin-dependent protein catabolic process"/>
    <property type="evidence" value="ECO:0007669"/>
    <property type="project" value="TreeGrafter"/>
</dbReference>
<sequence>MSPIATHSLIATACDHPAIRLCDLRSGGYSHVLRGHSGRVIAIKWSPTAEHVFASGGSDGTVRLWDVRKVNSCIAMLDQYNSRPSARPAAPKAHSDTVNGLAWSSDGLTLVSTGHDNKLRAWDMQAGVNLLINYGTAINNTHWQTVTPLIVDSNLDSAMVFYPSDEGQILTYGLFTGYLWKRDFCLNGRVTCVIDRPGYAQVYSGDSAGQITRWDAEDVSDPAIHQSTDAGPQGDDILRAITAEMNSKPVTFR</sequence>
<gene>
    <name evidence="4" type="ORF">TAPDE_003734</name>
</gene>
<protein>
    <submittedName>
        <fullName evidence="4">WD40 repeat-containing protein</fullName>
    </submittedName>
</protein>
<dbReference type="Pfam" id="PF00400">
    <property type="entry name" value="WD40"/>
    <property type="match status" value="2"/>
</dbReference>
<evidence type="ECO:0000313" key="5">
    <source>
        <dbReference type="Proteomes" id="UP000013776"/>
    </source>
</evidence>
<dbReference type="GO" id="GO:0000109">
    <property type="term" value="C:nucleotide-excision repair complex"/>
    <property type="evidence" value="ECO:0007669"/>
    <property type="project" value="TreeGrafter"/>
</dbReference>
<organism evidence="4 5">
    <name type="scientific">Taphrina deformans (strain PYCC 5710 / ATCC 11124 / CBS 356.35 / IMI 108563 / JCM 9778 / NBRC 8474)</name>
    <name type="common">Peach leaf curl fungus</name>
    <name type="synonym">Lalaria deformans</name>
    <dbReference type="NCBI Taxonomy" id="1097556"/>
    <lineage>
        <taxon>Eukaryota</taxon>
        <taxon>Fungi</taxon>
        <taxon>Dikarya</taxon>
        <taxon>Ascomycota</taxon>
        <taxon>Taphrinomycotina</taxon>
        <taxon>Taphrinomycetes</taxon>
        <taxon>Taphrinales</taxon>
        <taxon>Taphrinaceae</taxon>
        <taxon>Taphrina</taxon>
    </lineage>
</organism>
<dbReference type="GO" id="GO:0031464">
    <property type="term" value="C:Cul4A-RING E3 ubiquitin ligase complex"/>
    <property type="evidence" value="ECO:0007669"/>
    <property type="project" value="TreeGrafter"/>
</dbReference>
<dbReference type="PROSITE" id="PS00678">
    <property type="entry name" value="WD_REPEATS_1"/>
    <property type="match status" value="1"/>
</dbReference>
<dbReference type="STRING" id="1097556.R4XCA3"/>
<evidence type="ECO:0000256" key="3">
    <source>
        <dbReference type="PROSITE-ProRule" id="PRU00221"/>
    </source>
</evidence>
<reference evidence="4 5" key="1">
    <citation type="journal article" date="2013" name="MBio">
        <title>Genome sequencing of the plant pathogen Taphrina deformans, the causal agent of peach leaf curl.</title>
        <authorList>
            <person name="Cisse O.H."/>
            <person name="Almeida J.M.G.C.F."/>
            <person name="Fonseca A."/>
            <person name="Kumar A.A."/>
            <person name="Salojaervi J."/>
            <person name="Overmyer K."/>
            <person name="Hauser P.M."/>
            <person name="Pagni M."/>
        </authorList>
    </citation>
    <scope>NUCLEOTIDE SEQUENCE [LARGE SCALE GENOMIC DNA]</scope>
    <source>
        <strain evidence="5">PYCC 5710 / ATCC 11124 / CBS 356.35 / IMI 108563 / JCM 9778 / NBRC 8474</strain>
    </source>
</reference>
<keyword evidence="2" id="KW-0677">Repeat</keyword>
<dbReference type="SUPFAM" id="SSF50978">
    <property type="entry name" value="WD40 repeat-like"/>
    <property type="match status" value="1"/>
</dbReference>
<dbReference type="EMBL" id="CAHR02000154">
    <property type="protein sequence ID" value="CCG83502.1"/>
    <property type="molecule type" value="Genomic_DNA"/>
</dbReference>
<evidence type="ECO:0000256" key="2">
    <source>
        <dbReference type="ARBA" id="ARBA00022737"/>
    </source>
</evidence>
<keyword evidence="5" id="KW-1185">Reference proteome</keyword>
<proteinExistence type="predicted"/>
<dbReference type="InterPro" id="IPR019775">
    <property type="entry name" value="WD40_repeat_CS"/>
</dbReference>
<dbReference type="InterPro" id="IPR015943">
    <property type="entry name" value="WD40/YVTN_repeat-like_dom_sf"/>
</dbReference>
<dbReference type="VEuPathDB" id="FungiDB:TAPDE_003734"/>
<dbReference type="PANTHER" id="PTHR46202:SF1">
    <property type="entry name" value="DNA EXCISION REPAIR PROTEIN ERCC-8"/>
    <property type="match status" value="1"/>
</dbReference>
<feature type="repeat" description="WD" evidence="3">
    <location>
        <begin position="91"/>
        <end position="132"/>
    </location>
</feature>
<dbReference type="InterPro" id="IPR001680">
    <property type="entry name" value="WD40_rpt"/>
</dbReference>
<evidence type="ECO:0000313" key="4">
    <source>
        <dbReference type="EMBL" id="CCG83502.1"/>
    </source>
</evidence>
<dbReference type="InterPro" id="IPR042238">
    <property type="entry name" value="Rad28/ERCC8/Ckn1/ATCSA-1"/>
</dbReference>
<dbReference type="GO" id="GO:0000209">
    <property type="term" value="P:protein polyubiquitination"/>
    <property type="evidence" value="ECO:0007669"/>
    <property type="project" value="TreeGrafter"/>
</dbReference>
<evidence type="ECO:0000256" key="1">
    <source>
        <dbReference type="ARBA" id="ARBA00022574"/>
    </source>
</evidence>
<dbReference type="GO" id="GO:0006283">
    <property type="term" value="P:transcription-coupled nucleotide-excision repair"/>
    <property type="evidence" value="ECO:0007669"/>
    <property type="project" value="InterPro"/>
</dbReference>
<accession>R4XCA3</accession>
<dbReference type="eggNOG" id="KOG4283">
    <property type="taxonomic scope" value="Eukaryota"/>
</dbReference>
<comment type="caution">
    <text evidence="4">The sequence shown here is derived from an EMBL/GenBank/DDBJ whole genome shotgun (WGS) entry which is preliminary data.</text>
</comment>
<dbReference type="InterPro" id="IPR036322">
    <property type="entry name" value="WD40_repeat_dom_sf"/>
</dbReference>
<dbReference type="SMART" id="SM00320">
    <property type="entry name" value="WD40"/>
    <property type="match status" value="2"/>
</dbReference>
<dbReference type="OrthoDB" id="361494at2759"/>
<dbReference type="PANTHER" id="PTHR46202">
    <property type="entry name" value="DNA EXCISION REPAIR PROTEIN ERCC-8"/>
    <property type="match status" value="1"/>
</dbReference>